<dbReference type="EMBL" id="JASNQZ010000008">
    <property type="protein sequence ID" value="KAL0953609.1"/>
    <property type="molecule type" value="Genomic_DNA"/>
</dbReference>
<accession>A0ABR3JD45</accession>
<gene>
    <name evidence="1" type="ORF">HGRIS_004817</name>
</gene>
<dbReference type="Proteomes" id="UP001556367">
    <property type="component" value="Unassembled WGS sequence"/>
</dbReference>
<evidence type="ECO:0000313" key="1">
    <source>
        <dbReference type="EMBL" id="KAL0953609.1"/>
    </source>
</evidence>
<evidence type="ECO:0000313" key="2">
    <source>
        <dbReference type="Proteomes" id="UP001556367"/>
    </source>
</evidence>
<comment type="caution">
    <text evidence="1">The sequence shown here is derived from an EMBL/GenBank/DDBJ whole genome shotgun (WGS) entry which is preliminary data.</text>
</comment>
<sequence length="312" mass="35525">MAECQAFRELQQRTGVLISGSTALAFVDRALPYTASSDLDLYVEQRYAHTVGMWLLSQGYTFFRSNTQPRGFEEAIESLGTQDTTKTELMEVDHLEMYRMRGVSGVFDFKNTYAGEERKVQLIVSKRCPMEIILNFHSTVVMNVIGFDFAYCLFPKATLEHRIAIVHSTSGPHQRDARAKYVERGWRMVLSTKELIPVEKSCFVNGRRFLGDAQCWSIPLTEAARLRPNFDRLRLNGALIAYNRLGRWMAFEVATSPVLNHNFTIDIAPRSWSTLEQWFKQAAEILDNDGRRAGVFDAALGRLAESLHKLPA</sequence>
<organism evidence="1 2">
    <name type="scientific">Hohenbuehelia grisea</name>
    <dbReference type="NCBI Taxonomy" id="104357"/>
    <lineage>
        <taxon>Eukaryota</taxon>
        <taxon>Fungi</taxon>
        <taxon>Dikarya</taxon>
        <taxon>Basidiomycota</taxon>
        <taxon>Agaricomycotina</taxon>
        <taxon>Agaricomycetes</taxon>
        <taxon>Agaricomycetidae</taxon>
        <taxon>Agaricales</taxon>
        <taxon>Pleurotineae</taxon>
        <taxon>Pleurotaceae</taxon>
        <taxon>Hohenbuehelia</taxon>
    </lineage>
</organism>
<name>A0ABR3JD45_9AGAR</name>
<reference evidence="2" key="1">
    <citation type="submission" date="2024-06" db="EMBL/GenBank/DDBJ databases">
        <title>Multi-omics analyses provide insights into the biosynthesis of the anticancer antibiotic pleurotin in Hohenbuehelia grisea.</title>
        <authorList>
            <person name="Weaver J.A."/>
            <person name="Alberti F."/>
        </authorList>
    </citation>
    <scope>NUCLEOTIDE SEQUENCE [LARGE SCALE GENOMIC DNA]</scope>
    <source>
        <strain evidence="2">T-177</strain>
    </source>
</reference>
<keyword evidence="2" id="KW-1185">Reference proteome</keyword>
<protein>
    <submittedName>
        <fullName evidence="1">Uncharacterized protein</fullName>
    </submittedName>
</protein>
<proteinExistence type="predicted"/>